<keyword evidence="3" id="KW-1185">Reference proteome</keyword>
<reference evidence="2 3" key="1">
    <citation type="submission" date="2022-01" db="EMBL/GenBank/DDBJ databases">
        <title>Alkalihalobacillus sp. EGI L200015, a novel bacterium isolated from a salt lake sediment.</title>
        <authorList>
            <person name="Gao L."/>
            <person name="Fang B.-Z."/>
            <person name="Li W.-J."/>
        </authorList>
    </citation>
    <scope>NUCLEOTIDE SEQUENCE [LARGE SCALE GENOMIC DNA]</scope>
    <source>
        <strain evidence="2 3">KCTC 12718</strain>
    </source>
</reference>
<accession>A0ABS9GXV3</accession>
<proteinExistence type="predicted"/>
<dbReference type="InterPro" id="IPR004013">
    <property type="entry name" value="PHP_dom"/>
</dbReference>
<evidence type="ECO:0000259" key="1">
    <source>
        <dbReference type="SMART" id="SM00481"/>
    </source>
</evidence>
<dbReference type="NCBIfam" id="NF038032">
    <property type="entry name" value="CehA_McbA_metalo"/>
    <property type="match status" value="1"/>
</dbReference>
<dbReference type="Gene3D" id="3.20.20.140">
    <property type="entry name" value="Metal-dependent hydrolases"/>
    <property type="match status" value="1"/>
</dbReference>
<dbReference type="RefSeq" id="WP_236331363.1">
    <property type="nucleotide sequence ID" value="NZ_JAKIJS010000001.1"/>
</dbReference>
<name>A0ABS9GXV3_9BACL</name>
<dbReference type="SMART" id="SM00481">
    <property type="entry name" value="POLIIIAc"/>
    <property type="match status" value="1"/>
</dbReference>
<gene>
    <name evidence="2" type="ORF">L2716_02230</name>
</gene>
<evidence type="ECO:0000313" key="3">
    <source>
        <dbReference type="Proteomes" id="UP001649381"/>
    </source>
</evidence>
<dbReference type="PANTHER" id="PTHR42924">
    <property type="entry name" value="EXONUCLEASE"/>
    <property type="match status" value="1"/>
</dbReference>
<protein>
    <submittedName>
        <fullName evidence="2">CehA/McbA family metallohydrolase</fullName>
    </submittedName>
</protein>
<dbReference type="InterPro" id="IPR016195">
    <property type="entry name" value="Pol/histidinol_Pase-like"/>
</dbReference>
<comment type="caution">
    <text evidence="2">The sequence shown here is derived from an EMBL/GenBank/DDBJ whole genome shotgun (WGS) entry which is preliminary data.</text>
</comment>
<feature type="domain" description="Polymerase/histidinol phosphatase N-terminal" evidence="1">
    <location>
        <begin position="50"/>
        <end position="137"/>
    </location>
</feature>
<organism evidence="2 3">
    <name type="scientific">Pseudalkalibacillus berkeleyi</name>
    <dbReference type="NCBI Taxonomy" id="1069813"/>
    <lineage>
        <taxon>Bacteria</taxon>
        <taxon>Bacillati</taxon>
        <taxon>Bacillota</taxon>
        <taxon>Bacilli</taxon>
        <taxon>Bacillales</taxon>
        <taxon>Fictibacillaceae</taxon>
        <taxon>Pseudalkalibacillus</taxon>
    </lineage>
</organism>
<dbReference type="Pfam" id="PF02811">
    <property type="entry name" value="PHP"/>
    <property type="match status" value="1"/>
</dbReference>
<dbReference type="SUPFAM" id="SSF89550">
    <property type="entry name" value="PHP domain-like"/>
    <property type="match status" value="1"/>
</dbReference>
<dbReference type="PANTHER" id="PTHR42924:SF3">
    <property type="entry name" value="POLYMERASE_HISTIDINOL PHOSPHATASE N-TERMINAL DOMAIN-CONTAINING PROTEIN"/>
    <property type="match status" value="1"/>
</dbReference>
<dbReference type="Proteomes" id="UP001649381">
    <property type="component" value="Unassembled WGS sequence"/>
</dbReference>
<evidence type="ECO:0000313" key="2">
    <source>
        <dbReference type="EMBL" id="MCF6136530.1"/>
    </source>
</evidence>
<sequence>MKFGSLTGKVVAVGTAALMIFGHEVSAHGDEASVYEAIQDQLVGKQIFFGDLHNHTGYSPDGSGTPKMAYESAKMNGLDFIAITEHSEGLNLIANEEEGVNTPLPYRTEWEDIQYQADQISDESFTAIRGFEWSDPYQGHFNVWFSKHYTDVFRSPGTPSMKPFWNWFQTDTSLLGGSDGIGGFNHPGREPGKLDELAYVPEVDNRVISIEVFNREDIYDSTYVEALDNGWHVGAIGVSDHHGEIWGDPTFARTGIIATENSHEDVRAALEKHHVYATQDSNYQMVFTGNGQMMGAELTNEQPVELNVMGHDPDQGETIVKAELVTNGGKVVETYEPANPHQTFEWSTTTPETTESAWYFVRVTQTDGEMIYSSPIWVNR</sequence>
<dbReference type="InterPro" id="IPR052018">
    <property type="entry name" value="PHP_domain"/>
</dbReference>
<dbReference type="InterPro" id="IPR003141">
    <property type="entry name" value="Pol/His_phosphatase_N"/>
</dbReference>
<dbReference type="EMBL" id="JAKIJS010000001">
    <property type="protein sequence ID" value="MCF6136530.1"/>
    <property type="molecule type" value="Genomic_DNA"/>
</dbReference>